<accession>A0A0S3SBT1</accession>
<sequence>MGEWETSPIMEDWGRIVSQLWLGWEAVCTRDTVSSSREDGHRISILGKKGFSRNEGREIFHFLISYTSFTYRRSFTFGNHSCALQTAITLR</sequence>
<proteinExistence type="predicted"/>
<reference evidence="1 2" key="1">
    <citation type="journal article" date="2015" name="Sci. Rep.">
        <title>The power of single molecule real-time sequencing technology in the de novo assembly of a eukaryotic genome.</title>
        <authorList>
            <person name="Sakai H."/>
            <person name="Naito K."/>
            <person name="Ogiso-Tanaka E."/>
            <person name="Takahashi Y."/>
            <person name="Iseki K."/>
            <person name="Muto C."/>
            <person name="Satou K."/>
            <person name="Teruya K."/>
            <person name="Shiroma A."/>
            <person name="Shimoji M."/>
            <person name="Hirano T."/>
            <person name="Itoh T."/>
            <person name="Kaga A."/>
            <person name="Tomooka N."/>
        </authorList>
    </citation>
    <scope>NUCLEOTIDE SEQUENCE [LARGE SCALE GENOMIC DNA]</scope>
    <source>
        <strain evidence="2">cv. Shumari</strain>
    </source>
</reference>
<name>A0A0S3SBT1_PHAAN</name>
<organism evidence="1 2">
    <name type="scientific">Vigna angularis var. angularis</name>
    <dbReference type="NCBI Taxonomy" id="157739"/>
    <lineage>
        <taxon>Eukaryota</taxon>
        <taxon>Viridiplantae</taxon>
        <taxon>Streptophyta</taxon>
        <taxon>Embryophyta</taxon>
        <taxon>Tracheophyta</taxon>
        <taxon>Spermatophyta</taxon>
        <taxon>Magnoliopsida</taxon>
        <taxon>eudicotyledons</taxon>
        <taxon>Gunneridae</taxon>
        <taxon>Pentapetalae</taxon>
        <taxon>rosids</taxon>
        <taxon>fabids</taxon>
        <taxon>Fabales</taxon>
        <taxon>Fabaceae</taxon>
        <taxon>Papilionoideae</taxon>
        <taxon>50 kb inversion clade</taxon>
        <taxon>NPAAA clade</taxon>
        <taxon>indigoferoid/millettioid clade</taxon>
        <taxon>Phaseoleae</taxon>
        <taxon>Vigna</taxon>
    </lineage>
</organism>
<gene>
    <name evidence="1" type="primary">Vigan.06G146000</name>
    <name evidence="1" type="ORF">VIGAN_06146000</name>
</gene>
<protein>
    <submittedName>
        <fullName evidence="1">Uncharacterized protein</fullName>
    </submittedName>
</protein>
<evidence type="ECO:0000313" key="1">
    <source>
        <dbReference type="EMBL" id="BAT90251.1"/>
    </source>
</evidence>
<dbReference type="EMBL" id="AP015039">
    <property type="protein sequence ID" value="BAT90251.1"/>
    <property type="molecule type" value="Genomic_DNA"/>
</dbReference>
<dbReference type="Proteomes" id="UP000291084">
    <property type="component" value="Chromosome 6"/>
</dbReference>
<evidence type="ECO:0000313" key="2">
    <source>
        <dbReference type="Proteomes" id="UP000291084"/>
    </source>
</evidence>
<dbReference type="AlphaFoldDB" id="A0A0S3SBT1"/>
<keyword evidence="2" id="KW-1185">Reference proteome</keyword>